<evidence type="ECO:0000313" key="1">
    <source>
        <dbReference type="EMBL" id="CAK7271043.1"/>
    </source>
</evidence>
<organism evidence="1 2">
    <name type="scientific">Sporothrix epigloea</name>
    <dbReference type="NCBI Taxonomy" id="1892477"/>
    <lineage>
        <taxon>Eukaryota</taxon>
        <taxon>Fungi</taxon>
        <taxon>Dikarya</taxon>
        <taxon>Ascomycota</taxon>
        <taxon>Pezizomycotina</taxon>
        <taxon>Sordariomycetes</taxon>
        <taxon>Sordariomycetidae</taxon>
        <taxon>Ophiostomatales</taxon>
        <taxon>Ophiostomataceae</taxon>
        <taxon>Sporothrix</taxon>
    </lineage>
</organism>
<dbReference type="InterPro" id="IPR050849">
    <property type="entry name" value="HAD-like_hydrolase_phosphatase"/>
</dbReference>
<dbReference type="Proteomes" id="UP001642501">
    <property type="component" value="Unassembled WGS sequence"/>
</dbReference>
<evidence type="ECO:0008006" key="3">
    <source>
        <dbReference type="Google" id="ProtNLM"/>
    </source>
</evidence>
<evidence type="ECO:0000313" key="2">
    <source>
        <dbReference type="Proteomes" id="UP001642501"/>
    </source>
</evidence>
<dbReference type="PANTHER" id="PTHR28181">
    <property type="entry name" value="UPF0655 PROTEIN YCR015C"/>
    <property type="match status" value="1"/>
</dbReference>
<proteinExistence type="predicted"/>
<dbReference type="Gene3D" id="3.40.50.1000">
    <property type="entry name" value="HAD superfamily/HAD-like"/>
    <property type="match status" value="1"/>
</dbReference>
<dbReference type="EMBL" id="CAWUOM010000081">
    <property type="protein sequence ID" value="CAK7271043.1"/>
    <property type="molecule type" value="Genomic_DNA"/>
</dbReference>
<dbReference type="InterPro" id="IPR036412">
    <property type="entry name" value="HAD-like_sf"/>
</dbReference>
<sequence length="349" mass="38390">MHVVLDFDGTITVDDTIEQLASYAVAFQEAQDAKICSERKGSGQEGEWEARWTGIVEQYLADHRAHKAGYTPSEAARTTLEHELQFLNSLNCVERKSIYRLRDARLFAGMTPEDLYQGGCQAVQRGQDCENQDRKNVVRLRLGFATFLEQVSRQRKWPVSVVSVNWSDAWIRGVLQADDSESKGTAIRVFANKVTASGAIIPNFPRRTAPANHDLEDDDIAPFSTCSDKAEALDEAVAASARSQPEQPAAVVYMGDSMTDVECLMQAGLNKDGGGGGIVMADGDGPVTSKLIQTLVRLGYAVPHVSEAQQFQRPRRADEGDIPRLAWARDFEEILASKILDEPTEATNA</sequence>
<gene>
    <name evidence="1" type="ORF">SEPCBS57363_004415</name>
</gene>
<protein>
    <recommendedName>
        <fullName evidence="3">Haloacid dehalogenase-like hydrolase</fullName>
    </recommendedName>
</protein>
<keyword evidence="2" id="KW-1185">Reference proteome</keyword>
<accession>A0ABP0DRW5</accession>
<dbReference type="SUPFAM" id="SSF56784">
    <property type="entry name" value="HAD-like"/>
    <property type="match status" value="1"/>
</dbReference>
<reference evidence="1 2" key="1">
    <citation type="submission" date="2024-01" db="EMBL/GenBank/DDBJ databases">
        <authorList>
            <person name="Allen C."/>
            <person name="Tagirdzhanova G."/>
        </authorList>
    </citation>
    <scope>NUCLEOTIDE SEQUENCE [LARGE SCALE GENOMIC DNA]</scope>
    <source>
        <strain evidence="1 2">CBS 573.63</strain>
    </source>
</reference>
<dbReference type="PANTHER" id="PTHR28181:SF1">
    <property type="entry name" value="COLD TOLERANCE PROTEIN 1"/>
    <property type="match status" value="1"/>
</dbReference>
<name>A0ABP0DRW5_9PEZI</name>
<comment type="caution">
    <text evidence="1">The sequence shown here is derived from an EMBL/GenBank/DDBJ whole genome shotgun (WGS) entry which is preliminary data.</text>
</comment>
<dbReference type="InterPro" id="IPR023214">
    <property type="entry name" value="HAD_sf"/>
</dbReference>